<proteinExistence type="predicted"/>
<dbReference type="GO" id="GO:0006606">
    <property type="term" value="P:protein import into nucleus"/>
    <property type="evidence" value="ECO:0007669"/>
    <property type="project" value="TreeGrafter"/>
</dbReference>
<dbReference type="GO" id="GO:0017056">
    <property type="term" value="F:structural constituent of nuclear pore"/>
    <property type="evidence" value="ECO:0007669"/>
    <property type="project" value="InterPro"/>
</dbReference>
<evidence type="ECO:0000256" key="1">
    <source>
        <dbReference type="SAM" id="SignalP"/>
    </source>
</evidence>
<feature type="chain" id="PRO_5041256118" evidence="1">
    <location>
        <begin position="26"/>
        <end position="968"/>
    </location>
</feature>
<dbReference type="GO" id="GO:0006999">
    <property type="term" value="P:nuclear pore organization"/>
    <property type="evidence" value="ECO:0007669"/>
    <property type="project" value="TreeGrafter"/>
</dbReference>
<evidence type="ECO:0000313" key="3">
    <source>
        <dbReference type="EMBL" id="WKN36754.1"/>
    </source>
</evidence>
<dbReference type="Pfam" id="PF13585">
    <property type="entry name" value="CHU_C"/>
    <property type="match status" value="1"/>
</dbReference>
<dbReference type="AlphaFoldDB" id="A0AA49GMZ7"/>
<dbReference type="PANTHER" id="PTHR28206">
    <property type="entry name" value="NUCLEOPORIN POM152"/>
    <property type="match status" value="1"/>
</dbReference>
<dbReference type="Pfam" id="PF24312">
    <property type="entry name" value="Ig-like_POM152"/>
    <property type="match status" value="1"/>
</dbReference>
<feature type="signal peptide" evidence="1">
    <location>
        <begin position="1"/>
        <end position="25"/>
    </location>
</feature>
<protein>
    <submittedName>
        <fullName evidence="3">Gliding motility-associated C-terminal domain-containing protein</fullName>
    </submittedName>
</protein>
<feature type="domain" description="Nucleoporin POM152 Ig-like" evidence="2">
    <location>
        <begin position="369"/>
        <end position="448"/>
    </location>
</feature>
<reference evidence="3" key="2">
    <citation type="journal article" date="2024" name="Antonie Van Leeuwenhoek">
        <title>Roseihalotalea indica gen. nov., sp. nov., a halophilic Bacteroidetes from mesopelagic Southwest Indian Ocean with higher carbohydrate metabolic potential.</title>
        <authorList>
            <person name="Chen B."/>
            <person name="Zhang M."/>
            <person name="Lin D."/>
            <person name="Ye J."/>
            <person name="Tang K."/>
        </authorList>
    </citation>
    <scope>NUCLEOTIDE SEQUENCE</scope>
    <source>
        <strain evidence="3">TK19036</strain>
    </source>
</reference>
<evidence type="ECO:0000259" key="2">
    <source>
        <dbReference type="Pfam" id="PF24312"/>
    </source>
</evidence>
<dbReference type="InterPro" id="IPR037701">
    <property type="entry name" value="Pom152"/>
</dbReference>
<organism evidence="3">
    <name type="scientific">Roseihalotalea indica</name>
    <dbReference type="NCBI Taxonomy" id="2867963"/>
    <lineage>
        <taxon>Bacteria</taxon>
        <taxon>Pseudomonadati</taxon>
        <taxon>Bacteroidota</taxon>
        <taxon>Cytophagia</taxon>
        <taxon>Cytophagales</taxon>
        <taxon>Catalimonadaceae</taxon>
        <taxon>Roseihalotalea</taxon>
    </lineage>
</organism>
<reference evidence="3" key="1">
    <citation type="journal article" date="2023" name="Comput. Struct. Biotechnol. J.">
        <title>Discovery of a novel marine Bacteroidetes with a rich repertoire of carbohydrate-active enzymes.</title>
        <authorList>
            <person name="Chen B."/>
            <person name="Liu G."/>
            <person name="Chen Q."/>
            <person name="Wang H."/>
            <person name="Liu L."/>
            <person name="Tang K."/>
        </authorList>
    </citation>
    <scope>NUCLEOTIDE SEQUENCE</scope>
    <source>
        <strain evidence="3">TK19036</strain>
    </source>
</reference>
<accession>A0AA49GMZ7</accession>
<dbReference type="InterPro" id="IPR056541">
    <property type="entry name" value="Ig-like_POM152"/>
</dbReference>
<dbReference type="PANTHER" id="PTHR28206:SF1">
    <property type="entry name" value="NUCLEOPORIN POM152"/>
    <property type="match status" value="1"/>
</dbReference>
<dbReference type="EMBL" id="CP120682">
    <property type="protein sequence ID" value="WKN36754.1"/>
    <property type="molecule type" value="Genomic_DNA"/>
</dbReference>
<sequence>MRNKLLTVIILLRVSSALFGTVANAQAPTCYPAYVVSFKPGKTKAGNELPEQSNYEAILGPMEGDAISLGMGGEIVLGFINPVPISSGDDLFIQERDGNNTSFPERVKVSVSIDGVNYIDVSANLPQSGALDIDELVIPQIKYVKLTDVSDPNELKGDVNGYDLDRIIALHGCGTECNDADKPTATLNNPGFQCPDGAAALDVTLTGTGPWSLGYTNGPVLKNVELINANATIPFEMDGNVRLSWVTDQSNNCTRVLNSNDGAFIADSAQAYFHRDLAKTTCDQGAGVWLSVVLKGKFPWSFTYSVTNEDGEKEVTVQANKPEYNGKDKVVHHFKVTEKGEYKLLSANDACMDGEIDAAYSSIKVIGLPTAQFTSASSSCVTPDETAIKVALTGTAPWQLTWAVDETVYTETNIENATFEIPVSQPGRYVLKSVQSLATCQGPILKDSAITVSTLPVATLVESDTLLCDPNAVIELAVQLKGAAPYTFAYTRNGVTVDTVITSEETYAIPAQGLGTYALAWVRNSCGNGSTEGEARIQPTQQGLGSFTYKVLNQTCNTATLELVPDMVQDNFKYRWYAGKELIGDKSIIQYHASSWKAVNISLAITNGLCADSIAQIVEIEALVANRLGRFHWAKDGEILCEGQTVTFTSDSVKADFIYQWKVNNELVNEEADFSYMLSPGEHTVHLMVDNGHCLFSSQQTITIAEASMDQFAEFEYELLDATQCDSRTAIFFTEAVDSTLSYRWFINGEEVSQKATFEHSLPLGQSKVVLEVAQGECSSMGEKLIEVEDNSLLFEGAFDYAYEPVNCNEWSLSATALDLGGQTQHQWWIDGELKGEQNKLNLVLPPGEHTIQLSTELGTCRYEKFEDISLPGAESLVNVPNVLSPQAQHSEDRVIKVYGNCLSADGFHFQVMDRWGKRVYETKSLEAATVQGWDGGNHTAGIYTYSLRARFDNGDAFQKQGTITLLK</sequence>
<name>A0AA49GMZ7_9BACT</name>
<keyword evidence="1" id="KW-0732">Signal</keyword>
<gene>
    <name evidence="3" type="ORF">K4G66_30785</name>
</gene>